<dbReference type="EMBL" id="WMBA01000060">
    <property type="protein sequence ID" value="MTD58117.1"/>
    <property type="molecule type" value="Genomic_DNA"/>
</dbReference>
<organism evidence="3 4">
    <name type="scientific">Amycolatopsis pithecellobii</name>
    <dbReference type="NCBI Taxonomy" id="664692"/>
    <lineage>
        <taxon>Bacteria</taxon>
        <taxon>Bacillati</taxon>
        <taxon>Actinomycetota</taxon>
        <taxon>Actinomycetes</taxon>
        <taxon>Pseudonocardiales</taxon>
        <taxon>Pseudonocardiaceae</taxon>
        <taxon>Amycolatopsis</taxon>
    </lineage>
</organism>
<dbReference type="Proteomes" id="UP000440096">
    <property type="component" value="Unassembled WGS sequence"/>
</dbReference>
<feature type="region of interest" description="Disordered" evidence="1">
    <location>
        <begin position="484"/>
        <end position="521"/>
    </location>
</feature>
<feature type="transmembrane region" description="Helical" evidence="2">
    <location>
        <begin position="398"/>
        <end position="424"/>
    </location>
</feature>
<evidence type="ECO:0000256" key="1">
    <source>
        <dbReference type="SAM" id="MobiDB-lite"/>
    </source>
</evidence>
<feature type="transmembrane region" description="Helical" evidence="2">
    <location>
        <begin position="173"/>
        <end position="194"/>
    </location>
</feature>
<evidence type="ECO:0000313" key="3">
    <source>
        <dbReference type="EMBL" id="MTD58117.1"/>
    </source>
</evidence>
<name>A0A6N7YYF0_9PSEU</name>
<keyword evidence="2" id="KW-0812">Transmembrane</keyword>
<dbReference type="AlphaFoldDB" id="A0A6N7YYF0"/>
<comment type="caution">
    <text evidence="3">The sequence shown here is derived from an EMBL/GenBank/DDBJ whole genome shotgun (WGS) entry which is preliminary data.</text>
</comment>
<evidence type="ECO:0000313" key="4">
    <source>
        <dbReference type="Proteomes" id="UP000440096"/>
    </source>
</evidence>
<protein>
    <submittedName>
        <fullName evidence="3">Magnesium transporter</fullName>
    </submittedName>
</protein>
<keyword evidence="2" id="KW-1133">Transmembrane helix</keyword>
<sequence length="687" mass="73145">MTTLLTLGTVLAIAWGWYALKGFVRRGGFRGRRPGRWATTFAVALLLGLQAVATAPAASAAACGDAPTPERPGAGMVGAIDPPATHGENGSAYLDYSYAGMVWYVYQTDCGPLSGITSPNSTIDTWAGNALFNIGKNLVGATNSLHYTVMEGGLLNPIYNAVKSGAEKVYNNIYGQLFGLAALLLAIMMFRNIWRGDLSAVSKRALYGLGAVWLAASSLAMLRYFDPIDKAIVQTTTNIQAGFVDDSGDRVVREILPTELHTQVVYNNWLRGEFGAPDASQATQFGRPLLDAQAFTWDQVRNGDDANQGVVDAKKAAYKNISTQLGPATPYFTGEGGSRTGSGFLAMLQSLVYALFQLLAKASVLLAQVLIRLFALTAPLIGLVALVHHDILRRVGKVLGGVAFNLIVLAVLAGVHALLLQAIFTAGNSLSMLTQMAMAGLVTVLLFLVGRPVRRLWQMVEMSVGMVGSSIPAPSGGIFSRLRRKQGPTPQDEFWQNVRESDDSDLETRGPIGATAGGGRYRPEATIFANSQRLDGAGSMAGRPAAAWSGAPWPGGGALPGNGNRAALPSGGGPGLYPGHAPRGGGSDDYVYSAPPGTTRRADAGWAPPQPQSRRVDTSPVFTRDDLPDSVVVPSRMRHTPSAPRVPVQMRRAERELVGGRPVHVIYRPSRGIEVRDEPRDTEQVVR</sequence>
<feature type="transmembrane region" description="Helical" evidence="2">
    <location>
        <begin position="6"/>
        <end position="24"/>
    </location>
</feature>
<dbReference type="OrthoDB" id="4480700at2"/>
<keyword evidence="2" id="KW-0472">Membrane</keyword>
<feature type="transmembrane region" description="Helical" evidence="2">
    <location>
        <begin position="365"/>
        <end position="386"/>
    </location>
</feature>
<reference evidence="3 4" key="1">
    <citation type="submission" date="2019-11" db="EMBL/GenBank/DDBJ databases">
        <title>Draft genome of Amycolatopsis RM579.</title>
        <authorList>
            <person name="Duangmal K."/>
            <person name="Mingma R."/>
        </authorList>
    </citation>
    <scope>NUCLEOTIDE SEQUENCE [LARGE SCALE GENOMIC DNA]</scope>
    <source>
        <strain evidence="3 4">RM579</strain>
    </source>
</reference>
<evidence type="ECO:0000256" key="2">
    <source>
        <dbReference type="SAM" id="Phobius"/>
    </source>
</evidence>
<keyword evidence="4" id="KW-1185">Reference proteome</keyword>
<dbReference type="RefSeq" id="WP_154760208.1">
    <property type="nucleotide sequence ID" value="NZ_WMBA01000060.1"/>
</dbReference>
<feature type="transmembrane region" description="Helical" evidence="2">
    <location>
        <begin position="430"/>
        <end position="449"/>
    </location>
</feature>
<feature type="compositionally biased region" description="Gly residues" evidence="1">
    <location>
        <begin position="570"/>
        <end position="587"/>
    </location>
</feature>
<proteinExistence type="predicted"/>
<accession>A0A6N7YYF0</accession>
<gene>
    <name evidence="3" type="ORF">GKO32_29670</name>
</gene>
<feature type="region of interest" description="Disordered" evidence="1">
    <location>
        <begin position="551"/>
        <end position="627"/>
    </location>
</feature>
<feature type="transmembrane region" description="Helical" evidence="2">
    <location>
        <begin position="206"/>
        <end position="225"/>
    </location>
</feature>